<keyword evidence="3" id="KW-1185">Reference proteome</keyword>
<evidence type="ECO:0000313" key="3">
    <source>
        <dbReference type="Proteomes" id="UP000595437"/>
    </source>
</evidence>
<reference evidence="3" key="1">
    <citation type="submission" date="2021-01" db="EMBL/GenBank/DDBJ databases">
        <title>Caligus Genome Assembly.</title>
        <authorList>
            <person name="Gallardo-Escarate C."/>
        </authorList>
    </citation>
    <scope>NUCLEOTIDE SEQUENCE [LARGE SCALE GENOMIC DNA]</scope>
</reference>
<dbReference type="AlphaFoldDB" id="A0A7T8JWQ5"/>
<evidence type="ECO:0000256" key="1">
    <source>
        <dbReference type="SAM" id="SignalP"/>
    </source>
</evidence>
<evidence type="ECO:0000313" key="2">
    <source>
        <dbReference type="EMBL" id="QQP38037.1"/>
    </source>
</evidence>
<keyword evidence="1" id="KW-0732">Signal</keyword>
<sequence length="109" mass="12365">MKAIVFLLFVAVHNSQSADLRIPHTIFCSIINHSPRRFYFEDVSAPQFASVGDGVEIYCKVTDGGSITENRDWKYCTWARESDESNCKSTYVCKGELCYMELVNTALKP</sequence>
<organism evidence="2 3">
    <name type="scientific">Caligus rogercresseyi</name>
    <name type="common">Sea louse</name>
    <dbReference type="NCBI Taxonomy" id="217165"/>
    <lineage>
        <taxon>Eukaryota</taxon>
        <taxon>Metazoa</taxon>
        <taxon>Ecdysozoa</taxon>
        <taxon>Arthropoda</taxon>
        <taxon>Crustacea</taxon>
        <taxon>Multicrustacea</taxon>
        <taxon>Hexanauplia</taxon>
        <taxon>Copepoda</taxon>
        <taxon>Siphonostomatoida</taxon>
        <taxon>Caligidae</taxon>
        <taxon>Caligus</taxon>
    </lineage>
</organism>
<protein>
    <recommendedName>
        <fullName evidence="4">Ig-like domain-containing protein</fullName>
    </recommendedName>
</protein>
<feature type="non-terminal residue" evidence="2">
    <location>
        <position position="109"/>
    </location>
</feature>
<dbReference type="Proteomes" id="UP000595437">
    <property type="component" value="Chromosome 13"/>
</dbReference>
<feature type="signal peptide" evidence="1">
    <location>
        <begin position="1"/>
        <end position="17"/>
    </location>
</feature>
<feature type="chain" id="PRO_5030809240" description="Ig-like domain-containing protein" evidence="1">
    <location>
        <begin position="18"/>
        <end position="109"/>
    </location>
</feature>
<dbReference type="EMBL" id="CP045902">
    <property type="protein sequence ID" value="QQP38037.1"/>
    <property type="molecule type" value="Genomic_DNA"/>
</dbReference>
<gene>
    <name evidence="2" type="ORF">FKW44_018509</name>
</gene>
<accession>A0A7T8JWQ5</accession>
<dbReference type="OrthoDB" id="10486121at2759"/>
<name>A0A7T8JWQ5_CALRO</name>
<proteinExistence type="predicted"/>
<evidence type="ECO:0008006" key="4">
    <source>
        <dbReference type="Google" id="ProtNLM"/>
    </source>
</evidence>